<dbReference type="Proteomes" id="UP001430848">
    <property type="component" value="Unassembled WGS sequence"/>
</dbReference>
<keyword evidence="1" id="KW-0472">Membrane</keyword>
<evidence type="ECO:0000313" key="2">
    <source>
        <dbReference type="EMBL" id="KAK7718103.1"/>
    </source>
</evidence>
<keyword evidence="3" id="KW-1185">Reference proteome</keyword>
<sequence>MAGENPSASDEGVVATEYGRVSSGLRGVRGGGAGGSAFIIIASSVGILCSVLSLEMSVDLPVVDLPSSLVLPAADLVPPDTYDRVLVSRDVYREMMSGRIGTYFTTTCLVAGRHATVTPVVSSRADHNATPKKSTVEAVVC</sequence>
<proteinExistence type="predicted"/>
<organism evidence="2 3">
    <name type="scientific">Diaporthe eres</name>
    <name type="common">Phomopsis oblonga</name>
    <dbReference type="NCBI Taxonomy" id="83184"/>
    <lineage>
        <taxon>Eukaryota</taxon>
        <taxon>Fungi</taxon>
        <taxon>Dikarya</taxon>
        <taxon>Ascomycota</taxon>
        <taxon>Pezizomycotina</taxon>
        <taxon>Sordariomycetes</taxon>
        <taxon>Sordariomycetidae</taxon>
        <taxon>Diaporthales</taxon>
        <taxon>Diaporthaceae</taxon>
        <taxon>Diaporthe</taxon>
        <taxon>Diaporthe eres species complex</taxon>
    </lineage>
</organism>
<comment type="caution">
    <text evidence="2">The sequence shown here is derived from an EMBL/GenBank/DDBJ whole genome shotgun (WGS) entry which is preliminary data.</text>
</comment>
<evidence type="ECO:0000313" key="3">
    <source>
        <dbReference type="Proteomes" id="UP001430848"/>
    </source>
</evidence>
<gene>
    <name evidence="2" type="ORF">SLS63_010488</name>
</gene>
<name>A0ABR1NWL2_DIAER</name>
<accession>A0ABR1NWL2</accession>
<evidence type="ECO:0000256" key="1">
    <source>
        <dbReference type="SAM" id="Phobius"/>
    </source>
</evidence>
<reference evidence="2 3" key="1">
    <citation type="submission" date="2024-02" db="EMBL/GenBank/DDBJ databases">
        <title>De novo assembly and annotation of 12 fungi associated with fruit tree decline syndrome in Ontario, Canada.</title>
        <authorList>
            <person name="Sulman M."/>
            <person name="Ellouze W."/>
            <person name="Ilyukhin E."/>
        </authorList>
    </citation>
    <scope>NUCLEOTIDE SEQUENCE [LARGE SCALE GENOMIC DNA]</scope>
    <source>
        <strain evidence="2 3">M169</strain>
    </source>
</reference>
<keyword evidence="1" id="KW-0812">Transmembrane</keyword>
<protein>
    <submittedName>
        <fullName evidence="2">Uncharacterized protein</fullName>
    </submittedName>
</protein>
<feature type="transmembrane region" description="Helical" evidence="1">
    <location>
        <begin position="33"/>
        <end position="54"/>
    </location>
</feature>
<dbReference type="EMBL" id="JAKNSF020000088">
    <property type="protein sequence ID" value="KAK7718103.1"/>
    <property type="molecule type" value="Genomic_DNA"/>
</dbReference>
<keyword evidence="1" id="KW-1133">Transmembrane helix</keyword>